<dbReference type="EMBL" id="GGEC01062690">
    <property type="protein sequence ID" value="MBX43174.1"/>
    <property type="molecule type" value="Transcribed_RNA"/>
</dbReference>
<protein>
    <submittedName>
        <fullName evidence="1">Uncharacterized protein</fullName>
    </submittedName>
</protein>
<sequence length="75" mass="8702">MLSLRRKNDQIVEPNKQQSFLKYLLQFSNLSSSLKFVLQEVTDTFLYPPFFPTQLSKTKVTTGQLCLTTKVEKKS</sequence>
<organism evidence="1">
    <name type="scientific">Rhizophora mucronata</name>
    <name type="common">Asiatic mangrove</name>
    <dbReference type="NCBI Taxonomy" id="61149"/>
    <lineage>
        <taxon>Eukaryota</taxon>
        <taxon>Viridiplantae</taxon>
        <taxon>Streptophyta</taxon>
        <taxon>Embryophyta</taxon>
        <taxon>Tracheophyta</taxon>
        <taxon>Spermatophyta</taxon>
        <taxon>Magnoliopsida</taxon>
        <taxon>eudicotyledons</taxon>
        <taxon>Gunneridae</taxon>
        <taxon>Pentapetalae</taxon>
        <taxon>rosids</taxon>
        <taxon>fabids</taxon>
        <taxon>Malpighiales</taxon>
        <taxon>Rhizophoraceae</taxon>
        <taxon>Rhizophora</taxon>
    </lineage>
</organism>
<reference evidence="1" key="1">
    <citation type="submission" date="2018-02" db="EMBL/GenBank/DDBJ databases">
        <title>Rhizophora mucronata_Transcriptome.</title>
        <authorList>
            <person name="Meera S.P."/>
            <person name="Sreeshan A."/>
            <person name="Augustine A."/>
        </authorList>
    </citation>
    <scope>NUCLEOTIDE SEQUENCE</scope>
    <source>
        <tissue evidence="1">Leaf</tissue>
    </source>
</reference>
<dbReference type="AlphaFoldDB" id="A0A2P2NL55"/>
<name>A0A2P2NL55_RHIMU</name>
<accession>A0A2P2NL55</accession>
<proteinExistence type="predicted"/>
<evidence type="ECO:0000313" key="1">
    <source>
        <dbReference type="EMBL" id="MBX43174.1"/>
    </source>
</evidence>